<evidence type="ECO:0000256" key="1">
    <source>
        <dbReference type="SAM" id="MobiDB-lite"/>
    </source>
</evidence>
<gene>
    <name evidence="2" type="ORF">HJG63_009307</name>
</gene>
<name>A0A7J8C297_ROUAE</name>
<dbReference type="AlphaFoldDB" id="A0A7J8C297"/>
<accession>A0A7J8C297</accession>
<sequence>MPSQTDRQDDETSYGGGRALLSGSPARHRVYLRSLAILRGHRFPMHLAYLYLIRAPVRRRFRHEFCCTTGLCSVPKRSFFFLCETHTFEILLDLCPSPGHLGCRFFRYFFLVSLGISVVLRHLHDLASLCCPRGMGRRTCTVAGGPPRQQCPEMAFLPPPPSFHPRSVRGDTGVPQECSRCSACGAVGGTPR</sequence>
<organism evidence="2 3">
    <name type="scientific">Rousettus aegyptiacus</name>
    <name type="common">Egyptian fruit bat</name>
    <name type="synonym">Pteropus aegyptiacus</name>
    <dbReference type="NCBI Taxonomy" id="9407"/>
    <lineage>
        <taxon>Eukaryota</taxon>
        <taxon>Metazoa</taxon>
        <taxon>Chordata</taxon>
        <taxon>Craniata</taxon>
        <taxon>Vertebrata</taxon>
        <taxon>Euteleostomi</taxon>
        <taxon>Mammalia</taxon>
        <taxon>Eutheria</taxon>
        <taxon>Laurasiatheria</taxon>
        <taxon>Chiroptera</taxon>
        <taxon>Yinpterochiroptera</taxon>
        <taxon>Pteropodoidea</taxon>
        <taxon>Pteropodidae</taxon>
        <taxon>Rousettinae</taxon>
        <taxon>Rousettus</taxon>
    </lineage>
</organism>
<dbReference type="Proteomes" id="UP000593571">
    <property type="component" value="Unassembled WGS sequence"/>
</dbReference>
<evidence type="ECO:0000313" key="2">
    <source>
        <dbReference type="EMBL" id="KAF6404978.1"/>
    </source>
</evidence>
<feature type="region of interest" description="Disordered" evidence="1">
    <location>
        <begin position="1"/>
        <end position="20"/>
    </location>
</feature>
<reference evidence="2 3" key="1">
    <citation type="journal article" date="2020" name="Nature">
        <title>Six reference-quality genomes reveal evolution of bat adaptations.</title>
        <authorList>
            <person name="Jebb D."/>
            <person name="Huang Z."/>
            <person name="Pippel M."/>
            <person name="Hughes G.M."/>
            <person name="Lavrichenko K."/>
            <person name="Devanna P."/>
            <person name="Winkler S."/>
            <person name="Jermiin L.S."/>
            <person name="Skirmuntt E.C."/>
            <person name="Katzourakis A."/>
            <person name="Burkitt-Gray L."/>
            <person name="Ray D.A."/>
            <person name="Sullivan K.A.M."/>
            <person name="Roscito J.G."/>
            <person name="Kirilenko B.M."/>
            <person name="Davalos L.M."/>
            <person name="Corthals A.P."/>
            <person name="Power M.L."/>
            <person name="Jones G."/>
            <person name="Ransome R.D."/>
            <person name="Dechmann D.K.N."/>
            <person name="Locatelli A.G."/>
            <person name="Puechmaille S.J."/>
            <person name="Fedrigo O."/>
            <person name="Jarvis E.D."/>
            <person name="Hiller M."/>
            <person name="Vernes S.C."/>
            <person name="Myers E.W."/>
            <person name="Teeling E.C."/>
        </authorList>
    </citation>
    <scope>NUCLEOTIDE SEQUENCE [LARGE SCALE GENOMIC DNA]</scope>
    <source>
        <strain evidence="2">MRouAeg1</strain>
        <tissue evidence="2">Muscle</tissue>
    </source>
</reference>
<dbReference type="EMBL" id="JACASE010000015">
    <property type="protein sequence ID" value="KAF6404978.1"/>
    <property type="molecule type" value="Genomic_DNA"/>
</dbReference>
<comment type="caution">
    <text evidence="2">The sequence shown here is derived from an EMBL/GenBank/DDBJ whole genome shotgun (WGS) entry which is preliminary data.</text>
</comment>
<keyword evidence="3" id="KW-1185">Reference proteome</keyword>
<protein>
    <submittedName>
        <fullName evidence="2">Uncharacterized protein</fullName>
    </submittedName>
</protein>
<evidence type="ECO:0000313" key="3">
    <source>
        <dbReference type="Proteomes" id="UP000593571"/>
    </source>
</evidence>
<proteinExistence type="predicted"/>